<accession>A0ABV6VZQ9</accession>
<dbReference type="InterPro" id="IPR029058">
    <property type="entry name" value="AB_hydrolase_fold"/>
</dbReference>
<sequence>MEIPRGGRALEATLAARGAVDNGVERVTLRYRPPGGMPLPLGLNSYDAATLGDWLAAPATDRPARTTADGSPPAETGETPVRVSAVAAVRELSDDQVWRSRAGDAVRRQVGRSCGMSDEVMPSVPSEGRRGRRLSGGWRVTAWVSAAVCTAGLVAAAVPVMRHYEIPPFSQKGDPVSYGTVPLVAATAPTGLGPDHSGDGRIATVPAGTLLPTGPRAPFKVAHTLDDGTHIGVVTLHGKQSGYTGKVWVWAPKAYDDPKYANSGFPVMIALPGGPGYQDNYWMDPSLKLEESITKWYQQGKSKPFLLAMPVLNPGPDDKGIYWDGSDIPGQPKMGTWLTQDVPALMRANFRTLRSRDGWAYMGSSSGGFAGLKAVLKYPDRFKAALISGPDIVPDSPLWAGHAAQERENNPQVLAQQLITRKGPDVYLGFQVGTRENRSTIADIQKFIATYGKGPVHTQLNLIQGGQHNAYTYVPAMGTGPIQWISSHLAGPTPSP</sequence>
<evidence type="ECO:0000256" key="1">
    <source>
        <dbReference type="SAM" id="MobiDB-lite"/>
    </source>
</evidence>
<name>A0ABV6VZQ9_9ACTN</name>
<keyword evidence="2" id="KW-0378">Hydrolase</keyword>
<feature type="compositionally biased region" description="Low complexity" evidence="1">
    <location>
        <begin position="60"/>
        <end position="69"/>
    </location>
</feature>
<reference evidence="2 3" key="1">
    <citation type="submission" date="2024-09" db="EMBL/GenBank/DDBJ databases">
        <authorList>
            <person name="Lee S.D."/>
        </authorList>
    </citation>
    <scope>NUCLEOTIDE SEQUENCE [LARGE SCALE GENOMIC DNA]</scope>
    <source>
        <strain evidence="2 3">N8-3</strain>
    </source>
</reference>
<dbReference type="InterPro" id="IPR050583">
    <property type="entry name" value="Mycobacterial_A85_antigen"/>
</dbReference>
<protein>
    <submittedName>
        <fullName evidence="2">Alpha/beta hydrolase</fullName>
    </submittedName>
</protein>
<feature type="region of interest" description="Disordered" evidence="1">
    <location>
        <begin position="60"/>
        <end position="80"/>
    </location>
</feature>
<dbReference type="SUPFAM" id="SSF53474">
    <property type="entry name" value="alpha/beta-Hydrolases"/>
    <property type="match status" value="1"/>
</dbReference>
<organism evidence="2 3">
    <name type="scientific">Streptacidiphilus cavernicola</name>
    <dbReference type="NCBI Taxonomy" id="3342716"/>
    <lineage>
        <taxon>Bacteria</taxon>
        <taxon>Bacillati</taxon>
        <taxon>Actinomycetota</taxon>
        <taxon>Actinomycetes</taxon>
        <taxon>Kitasatosporales</taxon>
        <taxon>Streptomycetaceae</taxon>
        <taxon>Streptacidiphilus</taxon>
    </lineage>
</organism>
<dbReference type="Pfam" id="PF00756">
    <property type="entry name" value="Esterase"/>
    <property type="match status" value="1"/>
</dbReference>
<dbReference type="PANTHER" id="PTHR48098:SF1">
    <property type="entry name" value="DIACYLGLYCEROL ACYLTRANSFERASE_MYCOLYLTRANSFERASE AG85A"/>
    <property type="match status" value="1"/>
</dbReference>
<dbReference type="PANTHER" id="PTHR48098">
    <property type="entry name" value="ENTEROCHELIN ESTERASE-RELATED"/>
    <property type="match status" value="1"/>
</dbReference>
<dbReference type="RefSeq" id="WP_380538010.1">
    <property type="nucleotide sequence ID" value="NZ_JBHFAB010000015.1"/>
</dbReference>
<comment type="caution">
    <text evidence="2">The sequence shown here is derived from an EMBL/GenBank/DDBJ whole genome shotgun (WGS) entry which is preliminary data.</text>
</comment>
<keyword evidence="3" id="KW-1185">Reference proteome</keyword>
<dbReference type="Proteomes" id="UP001592531">
    <property type="component" value="Unassembled WGS sequence"/>
</dbReference>
<dbReference type="Gene3D" id="3.40.50.1820">
    <property type="entry name" value="alpha/beta hydrolase"/>
    <property type="match status" value="1"/>
</dbReference>
<dbReference type="EMBL" id="JBHFAB010000015">
    <property type="protein sequence ID" value="MFC1419076.1"/>
    <property type="molecule type" value="Genomic_DNA"/>
</dbReference>
<dbReference type="GO" id="GO:0016787">
    <property type="term" value="F:hydrolase activity"/>
    <property type="evidence" value="ECO:0007669"/>
    <property type="project" value="UniProtKB-KW"/>
</dbReference>
<evidence type="ECO:0000313" key="2">
    <source>
        <dbReference type="EMBL" id="MFC1419076.1"/>
    </source>
</evidence>
<evidence type="ECO:0000313" key="3">
    <source>
        <dbReference type="Proteomes" id="UP001592531"/>
    </source>
</evidence>
<gene>
    <name evidence="2" type="ORF">ACEZDE_20920</name>
</gene>
<proteinExistence type="predicted"/>
<dbReference type="InterPro" id="IPR000801">
    <property type="entry name" value="Esterase-like"/>
</dbReference>